<reference evidence="1 2" key="1">
    <citation type="journal article" date="2022" name="G3 (Bethesda)">
        <title>Whole-genome sequence and methylome profiling of the almond [Prunus dulcis (Mill.) D.A. Webb] cultivar 'Nonpareil'.</title>
        <authorList>
            <person name="D'Amico-Willman K.M."/>
            <person name="Ouma W.Z."/>
            <person name="Meulia T."/>
            <person name="Sideli G.M."/>
            <person name="Gradziel T.M."/>
            <person name="Fresnedo-Ramirez J."/>
        </authorList>
    </citation>
    <scope>NUCLEOTIDE SEQUENCE [LARGE SCALE GENOMIC DNA]</scope>
    <source>
        <strain evidence="1">Clone GOH B32 T37-40</strain>
    </source>
</reference>
<organism evidence="1 2">
    <name type="scientific">Prunus dulcis</name>
    <name type="common">Almond</name>
    <name type="synonym">Amygdalus dulcis</name>
    <dbReference type="NCBI Taxonomy" id="3755"/>
    <lineage>
        <taxon>Eukaryota</taxon>
        <taxon>Viridiplantae</taxon>
        <taxon>Streptophyta</taxon>
        <taxon>Embryophyta</taxon>
        <taxon>Tracheophyta</taxon>
        <taxon>Spermatophyta</taxon>
        <taxon>Magnoliopsida</taxon>
        <taxon>eudicotyledons</taxon>
        <taxon>Gunneridae</taxon>
        <taxon>Pentapetalae</taxon>
        <taxon>rosids</taxon>
        <taxon>fabids</taxon>
        <taxon>Rosales</taxon>
        <taxon>Rosaceae</taxon>
        <taxon>Amygdaloideae</taxon>
        <taxon>Amygdaleae</taxon>
        <taxon>Prunus</taxon>
    </lineage>
</organism>
<dbReference type="Proteomes" id="UP001054821">
    <property type="component" value="Chromosome 8"/>
</dbReference>
<evidence type="ECO:0000313" key="1">
    <source>
        <dbReference type="EMBL" id="KAI5315674.1"/>
    </source>
</evidence>
<comment type="caution">
    <text evidence="1">The sequence shown here is derived from an EMBL/GenBank/DDBJ whole genome shotgun (WGS) entry which is preliminary data.</text>
</comment>
<name>A0AAD4UZF6_PRUDU</name>
<keyword evidence="2" id="KW-1185">Reference proteome</keyword>
<dbReference type="EMBL" id="JAJFAZ020000008">
    <property type="protein sequence ID" value="KAI5315674.1"/>
    <property type="molecule type" value="Genomic_DNA"/>
</dbReference>
<evidence type="ECO:0000313" key="2">
    <source>
        <dbReference type="Proteomes" id="UP001054821"/>
    </source>
</evidence>
<accession>A0AAD4UZF6</accession>
<gene>
    <name evidence="1" type="ORF">L3X38_044850</name>
</gene>
<proteinExistence type="predicted"/>
<protein>
    <submittedName>
        <fullName evidence="1">Uncharacterized protein</fullName>
    </submittedName>
</protein>
<dbReference type="AlphaFoldDB" id="A0AAD4UZF6"/>
<sequence>MTSPSSTRHVFPIMPRGEILPATDMTQHPAYAANVRHLFISGLSDLRAHSHIIYSHFSLSLSLSASAQSCIKFSIFLGKSKPLWNQLGHSS</sequence>